<proteinExistence type="inferred from homology"/>
<dbReference type="EMBL" id="DF977468">
    <property type="protein sequence ID" value="GAP87163.2"/>
    <property type="molecule type" value="Genomic_DNA"/>
</dbReference>
<gene>
    <name evidence="4" type="ORF">SAMD00023353_2301100</name>
</gene>
<dbReference type="OrthoDB" id="3687641at2759"/>
<dbReference type="Pfam" id="PF11807">
    <property type="entry name" value="UstYa"/>
    <property type="match status" value="1"/>
</dbReference>
<comment type="similarity">
    <text evidence="3">Belongs to the ustYa family.</text>
</comment>
<dbReference type="PANTHER" id="PTHR33365:SF11">
    <property type="entry name" value="TAT PATHWAY SIGNAL SEQUENCE"/>
    <property type="match status" value="1"/>
</dbReference>
<evidence type="ECO:0000256" key="3">
    <source>
        <dbReference type="ARBA" id="ARBA00035112"/>
    </source>
</evidence>
<dbReference type="GO" id="GO:0043386">
    <property type="term" value="P:mycotoxin biosynthetic process"/>
    <property type="evidence" value="ECO:0007669"/>
    <property type="project" value="InterPro"/>
</dbReference>
<dbReference type="AlphaFoldDB" id="A0A1W2TGC9"/>
<evidence type="ECO:0000313" key="4">
    <source>
        <dbReference type="EMBL" id="GAP87163.2"/>
    </source>
</evidence>
<reference evidence="4" key="1">
    <citation type="submission" date="2016-03" db="EMBL/GenBank/DDBJ databases">
        <title>Draft genome sequence of Rosellinia necatrix.</title>
        <authorList>
            <person name="Kanematsu S."/>
        </authorList>
    </citation>
    <scope>NUCLEOTIDE SEQUENCE [LARGE SCALE GENOMIC DNA]</scope>
    <source>
        <strain evidence="4">W97</strain>
    </source>
</reference>
<keyword evidence="2" id="KW-0560">Oxidoreductase</keyword>
<dbReference type="PANTHER" id="PTHR33365">
    <property type="entry name" value="YALI0B05434P"/>
    <property type="match status" value="1"/>
</dbReference>
<evidence type="ECO:0000313" key="5">
    <source>
        <dbReference type="Proteomes" id="UP000054516"/>
    </source>
</evidence>
<name>A0A1W2TGC9_ROSNE</name>
<dbReference type="Proteomes" id="UP000054516">
    <property type="component" value="Unassembled WGS sequence"/>
</dbReference>
<dbReference type="GO" id="GO:0016491">
    <property type="term" value="F:oxidoreductase activity"/>
    <property type="evidence" value="ECO:0007669"/>
    <property type="project" value="UniProtKB-KW"/>
</dbReference>
<sequence>MAPWDEIFAGAWIEIAHPTKYGLTGGLPMNKYYYDNVSPESEAYVPSVFHQIHCVGEIKHAIIELQHGRELPAQEHVNHCIEYLRQAVICSGDLTLEKPLFVGDNAWTAPNGWGVIHQCRDLSELYALPQANFSSVILTSSG</sequence>
<accession>A0A1W2TGC9</accession>
<dbReference type="OMA" id="TANVYML"/>
<protein>
    <submittedName>
        <fullName evidence="4">Uncharacterized protein</fullName>
    </submittedName>
</protein>
<organism evidence="4">
    <name type="scientific">Rosellinia necatrix</name>
    <name type="common">White root-rot fungus</name>
    <dbReference type="NCBI Taxonomy" id="77044"/>
    <lineage>
        <taxon>Eukaryota</taxon>
        <taxon>Fungi</taxon>
        <taxon>Dikarya</taxon>
        <taxon>Ascomycota</taxon>
        <taxon>Pezizomycotina</taxon>
        <taxon>Sordariomycetes</taxon>
        <taxon>Xylariomycetidae</taxon>
        <taxon>Xylariales</taxon>
        <taxon>Xylariaceae</taxon>
        <taxon>Rosellinia</taxon>
    </lineage>
</organism>
<comment type="pathway">
    <text evidence="1">Mycotoxin biosynthesis.</text>
</comment>
<dbReference type="STRING" id="77044.A0A1W2TGC9"/>
<evidence type="ECO:0000256" key="2">
    <source>
        <dbReference type="ARBA" id="ARBA00023002"/>
    </source>
</evidence>
<dbReference type="InterPro" id="IPR021765">
    <property type="entry name" value="UstYa-like"/>
</dbReference>
<keyword evidence="5" id="KW-1185">Reference proteome</keyword>
<evidence type="ECO:0000256" key="1">
    <source>
        <dbReference type="ARBA" id="ARBA00004685"/>
    </source>
</evidence>